<accession>A0A4Y5YPZ9</accession>
<dbReference type="EMBL" id="CP041040">
    <property type="protein sequence ID" value="QDE34931.1"/>
    <property type="molecule type" value="Genomic_DNA"/>
</dbReference>
<dbReference type="OrthoDB" id="5069159at2"/>
<organism evidence="3 4">
    <name type="scientific">Microbacterium foliorum</name>
    <dbReference type="NCBI Taxonomy" id="104336"/>
    <lineage>
        <taxon>Bacteria</taxon>
        <taxon>Bacillati</taxon>
        <taxon>Actinomycetota</taxon>
        <taxon>Actinomycetes</taxon>
        <taxon>Micrococcales</taxon>
        <taxon>Microbacteriaceae</taxon>
        <taxon>Microbacterium</taxon>
    </lineage>
</organism>
<dbReference type="Proteomes" id="UP000316125">
    <property type="component" value="Chromosome"/>
</dbReference>
<evidence type="ECO:0000256" key="1">
    <source>
        <dbReference type="SAM" id="MobiDB-lite"/>
    </source>
</evidence>
<feature type="compositionally biased region" description="Low complexity" evidence="1">
    <location>
        <begin position="87"/>
        <end position="104"/>
    </location>
</feature>
<protein>
    <recommendedName>
        <fullName evidence="5">DUF4190 domain-containing protein</fullName>
    </recommendedName>
</protein>
<evidence type="ECO:0008006" key="5">
    <source>
        <dbReference type="Google" id="ProtNLM"/>
    </source>
</evidence>
<keyword evidence="2" id="KW-1133">Transmembrane helix</keyword>
<feature type="region of interest" description="Disordered" evidence="1">
    <location>
        <begin position="87"/>
        <end position="107"/>
    </location>
</feature>
<feature type="transmembrane region" description="Helical" evidence="2">
    <location>
        <begin position="20"/>
        <end position="39"/>
    </location>
</feature>
<evidence type="ECO:0000313" key="4">
    <source>
        <dbReference type="Proteomes" id="UP000316125"/>
    </source>
</evidence>
<keyword evidence="2" id="KW-0812">Transmembrane</keyword>
<gene>
    <name evidence="3" type="ORF">FIV50_09110</name>
</gene>
<dbReference type="Gene3D" id="3.30.1360.200">
    <property type="match status" value="1"/>
</dbReference>
<feature type="transmembrane region" description="Helical" evidence="2">
    <location>
        <begin position="51"/>
        <end position="83"/>
    </location>
</feature>
<keyword evidence="2" id="KW-0472">Membrane</keyword>
<name>A0A4Y5YPZ9_9MICO</name>
<dbReference type="RefSeq" id="WP_140037161.1">
    <property type="nucleotide sequence ID" value="NZ_CP041040.1"/>
</dbReference>
<evidence type="ECO:0000256" key="2">
    <source>
        <dbReference type="SAM" id="Phobius"/>
    </source>
</evidence>
<dbReference type="AlphaFoldDB" id="A0A4Y5YPZ9"/>
<sequence>MTSSSHVPARETRSSTLSIVALALAFALPVIGFILGLVARAKSRASGSPTALATAAAVIGAILSAVWTVVFILLFGFGGGLFVQSQPSSSASPQSQPESSQTESGDGDALVVRVTAERVLDSETLDAARTALTFYGDSTGVEVTEVVETDAGDLTLTFDSAATGADIDAFEQAISVPAAEGFYSVTAVHPATGGADLGDGSTTPPCEALRFGPQSVEGSVLACDETMQAQLLLAPAARLVGNAIADVEVSGDVVVVTLSEPAAEEFVEWTREASAETAPANQIALVDFIGVITAPTVAGELTGEFQISGPTLDAELLAARLLLLSRGVSFSTRAE</sequence>
<evidence type="ECO:0000313" key="3">
    <source>
        <dbReference type="EMBL" id="QDE34931.1"/>
    </source>
</evidence>
<proteinExistence type="predicted"/>
<reference evidence="3 4" key="1">
    <citation type="submission" date="2019-06" db="EMBL/GenBank/DDBJ databases">
        <title>Complete genome of Microbacterium foliorum M2.</title>
        <authorList>
            <person name="Cao G."/>
        </authorList>
    </citation>
    <scope>NUCLEOTIDE SEQUENCE [LARGE SCALE GENOMIC DNA]</scope>
    <source>
        <strain evidence="3 4">M2</strain>
    </source>
</reference>